<evidence type="ECO:0000256" key="9">
    <source>
        <dbReference type="PIRNR" id="PIRNR016636"/>
    </source>
</evidence>
<feature type="transmembrane region" description="Helical" evidence="10">
    <location>
        <begin position="443"/>
        <end position="466"/>
    </location>
</feature>
<keyword evidence="4 9" id="KW-0808">Transferase</keyword>
<dbReference type="PIRSF" id="PIRSF500217">
    <property type="entry name" value="AlgI"/>
    <property type="match status" value="1"/>
</dbReference>
<dbReference type="EC" id="2.3.1.-" evidence="11"/>
<feature type="transmembrane region" description="Helical" evidence="10">
    <location>
        <begin position="311"/>
        <end position="340"/>
    </location>
</feature>
<gene>
    <name evidence="11" type="primary">patA_2</name>
    <name evidence="11" type="ORF">TBK1r_19340</name>
</gene>
<keyword evidence="12" id="KW-1185">Reference proteome</keyword>
<evidence type="ECO:0000256" key="8">
    <source>
        <dbReference type="ARBA" id="ARBA00023315"/>
    </source>
</evidence>
<protein>
    <submittedName>
        <fullName evidence="11">Peptidoglycan O-acetyltransferase</fullName>
        <ecNumber evidence="11">2.3.1.-</ecNumber>
    </submittedName>
</protein>
<feature type="transmembrane region" description="Helical" evidence="10">
    <location>
        <begin position="360"/>
        <end position="378"/>
    </location>
</feature>
<evidence type="ECO:0000256" key="1">
    <source>
        <dbReference type="ARBA" id="ARBA00004651"/>
    </source>
</evidence>
<evidence type="ECO:0000256" key="3">
    <source>
        <dbReference type="ARBA" id="ARBA00022475"/>
    </source>
</evidence>
<accession>A0ABX5XNQ8</accession>
<keyword evidence="5 10" id="KW-0812">Transmembrane</keyword>
<dbReference type="PANTHER" id="PTHR13285">
    <property type="entry name" value="ACYLTRANSFERASE"/>
    <property type="match status" value="1"/>
</dbReference>
<dbReference type="GO" id="GO:0016746">
    <property type="term" value="F:acyltransferase activity"/>
    <property type="evidence" value="ECO:0007669"/>
    <property type="project" value="UniProtKB-KW"/>
</dbReference>
<dbReference type="InterPro" id="IPR028362">
    <property type="entry name" value="AlgI"/>
</dbReference>
<keyword evidence="7 9" id="KW-0472">Membrane</keyword>
<name>A0ABX5XNQ8_9BACT</name>
<organism evidence="11 12">
    <name type="scientific">Stieleria magnilauensis</name>
    <dbReference type="NCBI Taxonomy" id="2527963"/>
    <lineage>
        <taxon>Bacteria</taxon>
        <taxon>Pseudomonadati</taxon>
        <taxon>Planctomycetota</taxon>
        <taxon>Planctomycetia</taxon>
        <taxon>Pirellulales</taxon>
        <taxon>Pirellulaceae</taxon>
        <taxon>Stieleria</taxon>
    </lineage>
</organism>
<evidence type="ECO:0000256" key="4">
    <source>
        <dbReference type="ARBA" id="ARBA00022679"/>
    </source>
</evidence>
<keyword evidence="6 10" id="KW-1133">Transmembrane helix</keyword>
<dbReference type="Pfam" id="PF03062">
    <property type="entry name" value="MBOAT"/>
    <property type="match status" value="1"/>
</dbReference>
<dbReference type="InterPro" id="IPR051085">
    <property type="entry name" value="MB_O-acyltransferase"/>
</dbReference>
<evidence type="ECO:0000256" key="7">
    <source>
        <dbReference type="ARBA" id="ARBA00023136"/>
    </source>
</evidence>
<dbReference type="InterPro" id="IPR024194">
    <property type="entry name" value="Ac/AlaTfrase_AlgI/DltB"/>
</dbReference>
<dbReference type="InterPro" id="IPR004299">
    <property type="entry name" value="MBOAT_fam"/>
</dbReference>
<sequence length="468" mass="52860">MLFNSFDFLLFFSTVFAFQLVLPHRPRNLFLLAASYFFYACWDWRFTGLMAASTIIDYVCSLAIAKSDDQTVKRQFLTVSIVANLSILGFFKYAGFFVDSWISLAASGGVELSPRTWQIILPVGISFYTFQTMSYTWDVYRGEMQPLRRLSDFALYVAFFPQLVAGPIERGTQLSPQIAAGPRTSWEGVQSGVWMITKGLFKKAVIADNLAPLVATAFDSESPHCAQVLIGVYAFAFQIYGDFSGYTDIARGVGRMMGYKLSLNFRLPYFATSPSEFWKRWHVSLSSFLRDYLYIPLGGNRGGTVKTYRNLLVTMLLGGLWHGAAWTFVIWGLYHGLLLIVYERFARTMSLSDATLRRTYWLRLSVMFHLTCVGWLIFRAESFAQLRSMVAGLVQFQSLSLGDLQGAWKLMLLAGPLLIIQAAKEYTKCLNFVPSLSPLPRLAIYAGCVVAILTFGSFGKQAFIYFQF</sequence>
<proteinExistence type="inferred from homology"/>
<reference evidence="11 12" key="1">
    <citation type="submission" date="2019-02" db="EMBL/GenBank/DDBJ databases">
        <title>Deep-cultivation of Planctomycetes and their phenomic and genomic characterization uncovers novel biology.</title>
        <authorList>
            <person name="Wiegand S."/>
            <person name="Jogler M."/>
            <person name="Boedeker C."/>
            <person name="Pinto D."/>
            <person name="Vollmers J."/>
            <person name="Rivas-Marin E."/>
            <person name="Kohn T."/>
            <person name="Peeters S.H."/>
            <person name="Heuer A."/>
            <person name="Rast P."/>
            <person name="Oberbeckmann S."/>
            <person name="Bunk B."/>
            <person name="Jeske O."/>
            <person name="Meyerdierks A."/>
            <person name="Storesund J.E."/>
            <person name="Kallscheuer N."/>
            <person name="Luecker S."/>
            <person name="Lage O.M."/>
            <person name="Pohl T."/>
            <person name="Merkel B.J."/>
            <person name="Hornburger P."/>
            <person name="Mueller R.-W."/>
            <person name="Bruemmer F."/>
            <person name="Labrenz M."/>
            <person name="Spormann A.M."/>
            <person name="Op den Camp H."/>
            <person name="Overmann J."/>
            <person name="Amann R."/>
            <person name="Jetten M.S.M."/>
            <person name="Mascher T."/>
            <person name="Medema M.H."/>
            <person name="Devos D.P."/>
            <person name="Kaster A.-K."/>
            <person name="Ovreas L."/>
            <person name="Rohde M."/>
            <person name="Galperin M.Y."/>
            <person name="Jogler C."/>
        </authorList>
    </citation>
    <scope>NUCLEOTIDE SEQUENCE [LARGE SCALE GENOMIC DNA]</scope>
    <source>
        <strain evidence="11 12">TBK1r</strain>
    </source>
</reference>
<evidence type="ECO:0000313" key="12">
    <source>
        <dbReference type="Proteomes" id="UP000318081"/>
    </source>
</evidence>
<evidence type="ECO:0000313" key="11">
    <source>
        <dbReference type="EMBL" id="QDV83001.1"/>
    </source>
</evidence>
<dbReference type="EMBL" id="CP036432">
    <property type="protein sequence ID" value="QDV83001.1"/>
    <property type="molecule type" value="Genomic_DNA"/>
</dbReference>
<evidence type="ECO:0000256" key="5">
    <source>
        <dbReference type="ARBA" id="ARBA00022692"/>
    </source>
</evidence>
<feature type="transmembrane region" description="Helical" evidence="10">
    <location>
        <begin position="47"/>
        <end position="64"/>
    </location>
</feature>
<keyword evidence="3 9" id="KW-1003">Cell membrane</keyword>
<dbReference type="Proteomes" id="UP000318081">
    <property type="component" value="Chromosome"/>
</dbReference>
<keyword evidence="8 9" id="KW-0012">Acyltransferase</keyword>
<evidence type="ECO:0000256" key="6">
    <source>
        <dbReference type="ARBA" id="ARBA00022989"/>
    </source>
</evidence>
<comment type="similarity">
    <text evidence="2 9">Belongs to the membrane-bound acyltransferase family.</text>
</comment>
<comment type="subcellular location">
    <subcellularLocation>
        <location evidence="1">Cell membrane</location>
        <topology evidence="1">Multi-pass membrane protein</topology>
    </subcellularLocation>
</comment>
<dbReference type="PIRSF" id="PIRSF016636">
    <property type="entry name" value="AlgI_DltB"/>
    <property type="match status" value="1"/>
</dbReference>
<dbReference type="PANTHER" id="PTHR13285:SF23">
    <property type="entry name" value="TEICHOIC ACID D-ALANYLTRANSFERASE"/>
    <property type="match status" value="1"/>
</dbReference>
<evidence type="ECO:0000256" key="2">
    <source>
        <dbReference type="ARBA" id="ARBA00010323"/>
    </source>
</evidence>
<evidence type="ECO:0000256" key="10">
    <source>
        <dbReference type="SAM" id="Phobius"/>
    </source>
</evidence>
<dbReference type="RefSeq" id="WP_145209230.1">
    <property type="nucleotide sequence ID" value="NZ_CP036432.1"/>
</dbReference>
<feature type="transmembrane region" description="Helical" evidence="10">
    <location>
        <begin position="76"/>
        <end position="97"/>
    </location>
</feature>